<evidence type="ECO:0000256" key="4">
    <source>
        <dbReference type="ARBA" id="ARBA00023136"/>
    </source>
</evidence>
<feature type="domain" description="RagB/SusD" evidence="6">
    <location>
        <begin position="298"/>
        <end position="417"/>
    </location>
</feature>
<accession>A0A1Y1T1L0</accession>
<keyword evidence="3" id="KW-0732">Signal</keyword>
<dbReference type="InterPro" id="IPR033985">
    <property type="entry name" value="SusD-like_N"/>
</dbReference>
<reference evidence="8 9" key="1">
    <citation type="submission" date="2013-04" db="EMBL/GenBank/DDBJ databases">
        <title>Zunongwangia sp. 22II14-10F7 Genome Sequencing.</title>
        <authorList>
            <person name="Lai Q."/>
            <person name="Shao Z."/>
        </authorList>
    </citation>
    <scope>NUCLEOTIDE SEQUENCE [LARGE SCALE GENOMIC DNA]</scope>
    <source>
        <strain evidence="8 9">22II14-10F7</strain>
    </source>
</reference>
<comment type="subcellular location">
    <subcellularLocation>
        <location evidence="1">Cell outer membrane</location>
    </subcellularLocation>
</comment>
<evidence type="ECO:0000313" key="8">
    <source>
        <dbReference type="EMBL" id="ORL44918.1"/>
    </source>
</evidence>
<evidence type="ECO:0000256" key="1">
    <source>
        <dbReference type="ARBA" id="ARBA00004442"/>
    </source>
</evidence>
<dbReference type="InterPro" id="IPR012944">
    <property type="entry name" value="SusD_RagB_dom"/>
</dbReference>
<dbReference type="EMBL" id="ARYN01000012">
    <property type="protein sequence ID" value="ORL44918.1"/>
    <property type="molecule type" value="Genomic_DNA"/>
</dbReference>
<dbReference type="PROSITE" id="PS51257">
    <property type="entry name" value="PROKAR_LIPOPROTEIN"/>
    <property type="match status" value="1"/>
</dbReference>
<evidence type="ECO:0000256" key="5">
    <source>
        <dbReference type="ARBA" id="ARBA00023237"/>
    </source>
</evidence>
<dbReference type="InterPro" id="IPR011990">
    <property type="entry name" value="TPR-like_helical_dom_sf"/>
</dbReference>
<evidence type="ECO:0000256" key="3">
    <source>
        <dbReference type="ARBA" id="ARBA00022729"/>
    </source>
</evidence>
<evidence type="ECO:0000313" key="9">
    <source>
        <dbReference type="Proteomes" id="UP000192746"/>
    </source>
</evidence>
<gene>
    <name evidence="8" type="ORF">IIF7_13967</name>
</gene>
<protein>
    <submittedName>
        <fullName evidence="8">RagB/SusD domain-containing protein</fullName>
    </submittedName>
</protein>
<evidence type="ECO:0000259" key="6">
    <source>
        <dbReference type="Pfam" id="PF07980"/>
    </source>
</evidence>
<dbReference type="Pfam" id="PF14322">
    <property type="entry name" value="SusD-like_3"/>
    <property type="match status" value="1"/>
</dbReference>
<dbReference type="STRING" id="1185767.IIF7_13967"/>
<dbReference type="RefSeq" id="WP_084842317.1">
    <property type="nucleotide sequence ID" value="NZ_ARYN01000012.1"/>
</dbReference>
<evidence type="ECO:0000259" key="7">
    <source>
        <dbReference type="Pfam" id="PF14322"/>
    </source>
</evidence>
<dbReference type="SUPFAM" id="SSF48452">
    <property type="entry name" value="TPR-like"/>
    <property type="match status" value="1"/>
</dbReference>
<keyword evidence="5" id="KW-0998">Cell outer membrane</keyword>
<dbReference type="OrthoDB" id="630434at2"/>
<dbReference type="Pfam" id="PF07980">
    <property type="entry name" value="SusD_RagB"/>
    <property type="match status" value="1"/>
</dbReference>
<dbReference type="GO" id="GO:0009279">
    <property type="term" value="C:cell outer membrane"/>
    <property type="evidence" value="ECO:0007669"/>
    <property type="project" value="UniProtKB-SubCell"/>
</dbReference>
<keyword evidence="9" id="KW-1185">Reference proteome</keyword>
<sequence length="438" mass="50272">MKKLLYFFTLIIGLTSCNDYLEVEPVGQVIPKTVEDYRSFLTSAYSITNIGKILTSYRSDELRLNTNASGIEQYEDIFIWNDSNASPLTRAFPYASFYSIIFYCNHIIENQNNIEGDQNSIDQLVGEAYALRAMQYFELVNLYAKPYDNNATNDEPAVPIVTVYDAEKAYPKKSLEEVYSQILSDLEEAQALVNVNQQDEGLNYRFSKIAVLAFQARVALYQQDWEQAIAFSEEALSIRSDIQNLNDNASIMPSEYNSVESILALENVADLDLVTKSSISDDLIAAYDPESDLRFTLYYEQYNDGRYHSKKSAQNKFKVSYRTSELYFIIAESLAHLNQTDSAKETLLDFAENRYTPSGFSAYQDFVNTLDNESLLTEILKERRREFAIEGHRWNDLRRTTQPEITKTYNGNSYTLEEGDERYTLLLPNDAIINNPDL</sequence>
<comment type="similarity">
    <text evidence="2">Belongs to the SusD family.</text>
</comment>
<comment type="caution">
    <text evidence="8">The sequence shown here is derived from an EMBL/GenBank/DDBJ whole genome shotgun (WGS) entry which is preliminary data.</text>
</comment>
<feature type="domain" description="SusD-like N-terminal" evidence="7">
    <location>
        <begin position="19"/>
        <end position="220"/>
    </location>
</feature>
<dbReference type="Gene3D" id="1.25.40.390">
    <property type="match status" value="1"/>
</dbReference>
<proteinExistence type="inferred from homology"/>
<keyword evidence="4" id="KW-0472">Membrane</keyword>
<organism evidence="8 9">
    <name type="scientific">Zunongwangia atlantica 22II14-10F7</name>
    <dbReference type="NCBI Taxonomy" id="1185767"/>
    <lineage>
        <taxon>Bacteria</taxon>
        <taxon>Pseudomonadati</taxon>
        <taxon>Bacteroidota</taxon>
        <taxon>Flavobacteriia</taxon>
        <taxon>Flavobacteriales</taxon>
        <taxon>Flavobacteriaceae</taxon>
        <taxon>Zunongwangia</taxon>
    </lineage>
</organism>
<name>A0A1Y1T1L0_9FLAO</name>
<dbReference type="AlphaFoldDB" id="A0A1Y1T1L0"/>
<dbReference type="Proteomes" id="UP000192746">
    <property type="component" value="Unassembled WGS sequence"/>
</dbReference>
<evidence type="ECO:0000256" key="2">
    <source>
        <dbReference type="ARBA" id="ARBA00006275"/>
    </source>
</evidence>